<dbReference type="EMBL" id="FORA01000002">
    <property type="protein sequence ID" value="SFI99654.1"/>
    <property type="molecule type" value="Genomic_DNA"/>
</dbReference>
<evidence type="ECO:0000313" key="5">
    <source>
        <dbReference type="EMBL" id="SFI99654.1"/>
    </source>
</evidence>
<dbReference type="GO" id="GO:0055085">
    <property type="term" value="P:transmembrane transport"/>
    <property type="evidence" value="ECO:0007669"/>
    <property type="project" value="InterPro"/>
</dbReference>
<protein>
    <submittedName>
        <fullName evidence="5">TRAP-type C4-dicarboxylate transport system, substrate-binding protein</fullName>
    </submittedName>
</protein>
<evidence type="ECO:0000256" key="2">
    <source>
        <dbReference type="ARBA" id="ARBA00022729"/>
    </source>
</evidence>
<evidence type="ECO:0000256" key="3">
    <source>
        <dbReference type="ARBA" id="ARBA00022764"/>
    </source>
</evidence>
<proteinExistence type="predicted"/>
<dbReference type="PANTHER" id="PTHR33376">
    <property type="match status" value="1"/>
</dbReference>
<comment type="subcellular location">
    <subcellularLocation>
        <location evidence="1">Periplasm</location>
    </subcellularLocation>
</comment>
<feature type="signal peptide" evidence="4">
    <location>
        <begin position="1"/>
        <end position="32"/>
    </location>
</feature>
<organism evidence="5 6">
    <name type="scientific">Jannaschia pohangensis</name>
    <dbReference type="NCBI Taxonomy" id="390807"/>
    <lineage>
        <taxon>Bacteria</taxon>
        <taxon>Pseudomonadati</taxon>
        <taxon>Pseudomonadota</taxon>
        <taxon>Alphaproteobacteria</taxon>
        <taxon>Rhodobacterales</taxon>
        <taxon>Roseobacteraceae</taxon>
        <taxon>Jannaschia</taxon>
    </lineage>
</organism>
<keyword evidence="2 4" id="KW-0732">Signal</keyword>
<dbReference type="Pfam" id="PF03480">
    <property type="entry name" value="DctP"/>
    <property type="match status" value="1"/>
</dbReference>
<dbReference type="Gene3D" id="3.40.190.170">
    <property type="entry name" value="Bacterial extracellular solute-binding protein, family 7"/>
    <property type="match status" value="1"/>
</dbReference>
<dbReference type="GO" id="GO:0042597">
    <property type="term" value="C:periplasmic space"/>
    <property type="evidence" value="ECO:0007669"/>
    <property type="project" value="UniProtKB-SubCell"/>
</dbReference>
<keyword evidence="3" id="KW-0574">Periplasm</keyword>
<dbReference type="OrthoDB" id="7818209at2"/>
<dbReference type="PANTHER" id="PTHR33376:SF5">
    <property type="entry name" value="EXTRACYTOPLASMIC SOLUTE RECEPTOR PROTEIN"/>
    <property type="match status" value="1"/>
</dbReference>
<feature type="chain" id="PRO_5011532611" evidence="4">
    <location>
        <begin position="33"/>
        <end position="406"/>
    </location>
</feature>
<dbReference type="AlphaFoldDB" id="A0A1I3MR99"/>
<sequence>MEKKPKSAVRTSLVVSACSLGIALFTPFQASAQEITLRSTTSSSINISGDLISFEDDVYTIDTSLGTVSLRAAGLECIGEACPVIQASIVTGPVVWDVSLWGNRRAFTEHVEKLAELVDEKTGGQLTLNLSYGGLAPSRENLDGIAAGDFEMAQFCAGYHPDKNPSITVLELPFLGVSTLREELAVSRAVYEHPAVIADLARWNATLLMPTPQPQYNIIGVGSPPTTIEAFEKMTIRATGGTGAAVQALGAASVNLPAPQVNAALTNGEINAVAFAPHAHMAFKTVDNAVWWTSNLNPGTANCPIVVSKRALDTLPASSRIALLSSVDEALEHFIDNYNSSTMAAWDTALLDKQIIELTFSDEMISAISNEVAGPSTSKWIAEKSALGLPARELYEIIPRTLRAMR</sequence>
<dbReference type="STRING" id="390807.SAMN04488095_1935"/>
<evidence type="ECO:0000313" key="6">
    <source>
        <dbReference type="Proteomes" id="UP000199110"/>
    </source>
</evidence>
<reference evidence="5 6" key="1">
    <citation type="submission" date="2016-10" db="EMBL/GenBank/DDBJ databases">
        <authorList>
            <person name="de Groot N.N."/>
        </authorList>
    </citation>
    <scope>NUCLEOTIDE SEQUENCE [LARGE SCALE GENOMIC DNA]</scope>
    <source>
        <strain evidence="5 6">DSM 19073</strain>
    </source>
</reference>
<dbReference type="InterPro" id="IPR018389">
    <property type="entry name" value="DctP_fam"/>
</dbReference>
<dbReference type="Proteomes" id="UP000199110">
    <property type="component" value="Unassembled WGS sequence"/>
</dbReference>
<keyword evidence="6" id="KW-1185">Reference proteome</keyword>
<evidence type="ECO:0000256" key="4">
    <source>
        <dbReference type="SAM" id="SignalP"/>
    </source>
</evidence>
<evidence type="ECO:0000256" key="1">
    <source>
        <dbReference type="ARBA" id="ARBA00004418"/>
    </source>
</evidence>
<dbReference type="InterPro" id="IPR038404">
    <property type="entry name" value="TRAP_DctP_sf"/>
</dbReference>
<gene>
    <name evidence="5" type="ORF">SAMN04488095_1935</name>
</gene>
<dbReference type="RefSeq" id="WP_092779659.1">
    <property type="nucleotide sequence ID" value="NZ_FORA01000002.1"/>
</dbReference>
<name>A0A1I3MR99_9RHOB</name>
<accession>A0A1I3MR99</accession>